<feature type="domain" description="HicB-like antitoxin of toxin-antitoxin system" evidence="1">
    <location>
        <begin position="8"/>
        <end position="66"/>
    </location>
</feature>
<dbReference type="Gene3D" id="3.30.160.250">
    <property type="match status" value="1"/>
</dbReference>
<protein>
    <recommendedName>
        <fullName evidence="1">HicB-like antitoxin of toxin-antitoxin system domain-containing protein</fullName>
    </recommendedName>
</protein>
<evidence type="ECO:0000313" key="3">
    <source>
        <dbReference type="Proteomes" id="UP000177382"/>
    </source>
</evidence>
<dbReference type="PANTHER" id="PTHR34504:SF2">
    <property type="entry name" value="UPF0150 PROTEIN SSL0259"/>
    <property type="match status" value="1"/>
</dbReference>
<accession>A0A1F7XLQ1</accession>
<dbReference type="SUPFAM" id="SSF143100">
    <property type="entry name" value="TTHA1013/TTHA0281-like"/>
    <property type="match status" value="1"/>
</dbReference>
<dbReference type="PANTHER" id="PTHR34504">
    <property type="entry name" value="ANTITOXIN HICB"/>
    <property type="match status" value="1"/>
</dbReference>
<reference evidence="2 3" key="1">
    <citation type="journal article" date="2016" name="Nat. Commun.">
        <title>Thousands of microbial genomes shed light on interconnected biogeochemical processes in an aquifer system.</title>
        <authorList>
            <person name="Anantharaman K."/>
            <person name="Brown C.T."/>
            <person name="Hug L.A."/>
            <person name="Sharon I."/>
            <person name="Castelle C.J."/>
            <person name="Probst A.J."/>
            <person name="Thomas B.C."/>
            <person name="Singh A."/>
            <person name="Wilkins M.J."/>
            <person name="Karaoz U."/>
            <person name="Brodie E.L."/>
            <person name="Williams K.H."/>
            <person name="Hubbard S.S."/>
            <person name="Banfield J.F."/>
        </authorList>
    </citation>
    <scope>NUCLEOTIDE SEQUENCE [LARGE SCALE GENOMIC DNA]</scope>
</reference>
<evidence type="ECO:0000259" key="1">
    <source>
        <dbReference type="Pfam" id="PF15919"/>
    </source>
</evidence>
<name>A0A1F7XLQ1_9BACT</name>
<dbReference type="InterPro" id="IPR031807">
    <property type="entry name" value="HicB-like"/>
</dbReference>
<evidence type="ECO:0000313" key="2">
    <source>
        <dbReference type="EMBL" id="OGM15920.1"/>
    </source>
</evidence>
<sequence>MSANKLDYLIKLTYDKDYKGYVADVVNLYGCMSQGKTKKEALENAEKAIKAYMEAVAKEGKNIEFTKRAVDINIPRSLVNA</sequence>
<dbReference type="EMBL" id="MGFX01000001">
    <property type="protein sequence ID" value="OGM15920.1"/>
    <property type="molecule type" value="Genomic_DNA"/>
</dbReference>
<organism evidence="2 3">
    <name type="scientific">Candidatus Woesebacteria bacterium RBG_16_42_24</name>
    <dbReference type="NCBI Taxonomy" id="1802485"/>
    <lineage>
        <taxon>Bacteria</taxon>
        <taxon>Candidatus Woeseibacteriota</taxon>
    </lineage>
</organism>
<dbReference type="Pfam" id="PF15919">
    <property type="entry name" value="HicB_lk_antitox"/>
    <property type="match status" value="1"/>
</dbReference>
<dbReference type="AlphaFoldDB" id="A0A1F7XLQ1"/>
<dbReference type="InterPro" id="IPR051404">
    <property type="entry name" value="TA_system_antitoxin"/>
</dbReference>
<gene>
    <name evidence="2" type="ORF">A2V97_04095</name>
</gene>
<dbReference type="STRING" id="1802485.A2V97_04095"/>
<dbReference type="InterPro" id="IPR035069">
    <property type="entry name" value="TTHA1013/TTHA0281-like"/>
</dbReference>
<comment type="caution">
    <text evidence="2">The sequence shown here is derived from an EMBL/GenBank/DDBJ whole genome shotgun (WGS) entry which is preliminary data.</text>
</comment>
<dbReference type="Proteomes" id="UP000177382">
    <property type="component" value="Unassembled WGS sequence"/>
</dbReference>
<proteinExistence type="predicted"/>